<dbReference type="Proteomes" id="UP000187417">
    <property type="component" value="Unassembled WGS sequence"/>
</dbReference>
<gene>
    <name evidence="1" type="ORF">BHV66_03580</name>
</gene>
<sequence>MHPGKSEYGHKNRNFDRIHKIKTHFFISRRQHKPVSLKSIPCFTPLHRKKNSRTGIFRNN</sequence>
<organism evidence="1 2">
    <name type="scientific">Alistipes putredinis</name>
    <dbReference type="NCBI Taxonomy" id="28117"/>
    <lineage>
        <taxon>Bacteria</taxon>
        <taxon>Pseudomonadati</taxon>
        <taxon>Bacteroidota</taxon>
        <taxon>Bacteroidia</taxon>
        <taxon>Bacteroidales</taxon>
        <taxon>Rikenellaceae</taxon>
        <taxon>Alistipes</taxon>
    </lineage>
</organism>
<comment type="caution">
    <text evidence="1">The sequence shown here is derived from an EMBL/GenBank/DDBJ whole genome shotgun (WGS) entry which is preliminary data.</text>
</comment>
<evidence type="ECO:0000313" key="1">
    <source>
        <dbReference type="EMBL" id="OKY95658.1"/>
    </source>
</evidence>
<evidence type="ECO:0000313" key="2">
    <source>
        <dbReference type="Proteomes" id="UP000187417"/>
    </source>
</evidence>
<dbReference type="AlphaFoldDB" id="A0A1Q6F9Y4"/>
<protein>
    <submittedName>
        <fullName evidence="1">Uncharacterized protein</fullName>
    </submittedName>
</protein>
<dbReference type="EMBL" id="MNQH01000004">
    <property type="protein sequence ID" value="OKY95658.1"/>
    <property type="molecule type" value="Genomic_DNA"/>
</dbReference>
<proteinExistence type="predicted"/>
<accession>A0A1Q6F9Y4</accession>
<name>A0A1Q6F9Y4_9BACT</name>
<reference evidence="1 2" key="1">
    <citation type="journal article" date="2016" name="Nat. Biotechnol.">
        <title>Measurement of bacterial replication rates in microbial communities.</title>
        <authorList>
            <person name="Brown C.T."/>
            <person name="Olm M.R."/>
            <person name="Thomas B.C."/>
            <person name="Banfield J.F."/>
        </authorList>
    </citation>
    <scope>NUCLEOTIDE SEQUENCE [LARGE SCALE GENOMIC DNA]</scope>
    <source>
        <strain evidence="1">CAG:67_53_122</strain>
    </source>
</reference>